<accession>A0A803JU50</accession>
<proteinExistence type="predicted"/>
<evidence type="ECO:0000259" key="1">
    <source>
        <dbReference type="PROSITE" id="PS50804"/>
    </source>
</evidence>
<dbReference type="Gene3D" id="1.10.4020.10">
    <property type="entry name" value="DNA breaking-rejoining enzymes"/>
    <property type="match status" value="1"/>
</dbReference>
<protein>
    <recommendedName>
        <fullName evidence="1">SCAN box domain-containing protein</fullName>
    </recommendedName>
</protein>
<dbReference type="SUPFAM" id="SSF47353">
    <property type="entry name" value="Retrovirus capsid dimerization domain-like"/>
    <property type="match status" value="1"/>
</dbReference>
<sequence>MESAQPLQRGLSRLTMSMRAQRVHAWAFDADKPVRSQMLDLIHLVRKWLQPEESTPAQMVERVVLDRFLLALPVWLQRFAGQADPADANQMVALVERFPQRACCKALWLKVLALRVKGHRSQVKSW</sequence>
<reference evidence="2" key="1">
    <citation type="journal article" date="2010" name="Science">
        <title>The genome of the Western clawed frog Xenopus tropicalis.</title>
        <authorList>
            <person name="Hellsten U."/>
            <person name="Harland R.M."/>
            <person name="Gilchrist M.J."/>
            <person name="Hendrix D."/>
            <person name="Jurka J."/>
            <person name="Kapitonov V."/>
            <person name="Ovcharenko I."/>
            <person name="Putnam N.H."/>
            <person name="Shu S."/>
            <person name="Taher L."/>
            <person name="Blitz I.L."/>
            <person name="Blumberg B."/>
            <person name="Dichmann D.S."/>
            <person name="Dubchak I."/>
            <person name="Amaya E."/>
            <person name="Detter J.C."/>
            <person name="Fletcher R."/>
            <person name="Gerhard D.S."/>
            <person name="Goodstein D."/>
            <person name="Graves T."/>
            <person name="Grigoriev I.V."/>
            <person name="Grimwood J."/>
            <person name="Kawashima T."/>
            <person name="Lindquist E."/>
            <person name="Lucas S.M."/>
            <person name="Mead P.E."/>
            <person name="Mitros T."/>
            <person name="Ogino H."/>
            <person name="Ohta Y."/>
            <person name="Poliakov A.V."/>
            <person name="Pollet N."/>
            <person name="Robert J."/>
            <person name="Salamov A."/>
            <person name="Sater A.K."/>
            <person name="Schmutz J."/>
            <person name="Terry A."/>
            <person name="Vize P.D."/>
            <person name="Warren W.C."/>
            <person name="Wells D."/>
            <person name="Wills A."/>
            <person name="Wilson R.K."/>
            <person name="Zimmerman L.B."/>
            <person name="Zorn A.M."/>
            <person name="Grainger R."/>
            <person name="Grammer T."/>
            <person name="Khokha M.K."/>
            <person name="Richardson P.M."/>
            <person name="Rokhsar D.S."/>
        </authorList>
    </citation>
    <scope>NUCLEOTIDE SEQUENCE [LARGE SCALE GENOMIC DNA]</scope>
    <source>
        <strain evidence="2">Nigerian</strain>
    </source>
</reference>
<dbReference type="InParanoid" id="A0A803JU50"/>
<dbReference type="InterPro" id="IPR038269">
    <property type="entry name" value="SCAN_sf"/>
</dbReference>
<feature type="domain" description="SCAN box" evidence="1">
    <location>
        <begin position="35"/>
        <end position="98"/>
    </location>
</feature>
<organism evidence="2">
    <name type="scientific">Xenopus tropicalis</name>
    <name type="common">Western clawed frog</name>
    <name type="synonym">Silurana tropicalis</name>
    <dbReference type="NCBI Taxonomy" id="8364"/>
    <lineage>
        <taxon>Eukaryota</taxon>
        <taxon>Metazoa</taxon>
        <taxon>Chordata</taxon>
        <taxon>Craniata</taxon>
        <taxon>Vertebrata</taxon>
        <taxon>Euteleostomi</taxon>
        <taxon>Amphibia</taxon>
        <taxon>Batrachia</taxon>
        <taxon>Anura</taxon>
        <taxon>Pipoidea</taxon>
        <taxon>Pipidae</taxon>
        <taxon>Xenopodinae</taxon>
        <taxon>Xenopus</taxon>
        <taxon>Silurana</taxon>
    </lineage>
</organism>
<reference evidence="2" key="2">
    <citation type="submission" date="2021-03" db="UniProtKB">
        <authorList>
            <consortium name="Ensembl"/>
        </authorList>
    </citation>
    <scope>IDENTIFICATION</scope>
</reference>
<evidence type="ECO:0000313" key="2">
    <source>
        <dbReference type="Ensembl" id="ENSXETP00000111501"/>
    </source>
</evidence>
<dbReference type="Ensembl" id="ENSXETT00000107299">
    <property type="protein sequence ID" value="ENSXETP00000111501"/>
    <property type="gene ID" value="ENSXETG00000046542"/>
</dbReference>
<dbReference type="GeneTree" id="ENSGT01030000234861"/>
<name>A0A803JU50_XENTR</name>
<dbReference type="AlphaFoldDB" id="A0A803JU50"/>
<dbReference type="InterPro" id="IPR003309">
    <property type="entry name" value="SCAN_dom"/>
</dbReference>
<dbReference type="PROSITE" id="PS50804">
    <property type="entry name" value="SCAN_BOX"/>
    <property type="match status" value="1"/>
</dbReference>
<dbReference type="Pfam" id="PF02023">
    <property type="entry name" value="SCAN"/>
    <property type="match status" value="1"/>
</dbReference>